<sequence>MPEPLPVLRDRRGFDAWKKALPKALTPEEWKSLHSEPPNSRFEANWLRWRISAYETMVHSIHDSILNGLIAHGCLGPEGDPSALRLALCKWLEPSSSHTAQQVKKLLDADTLGLFRYPETLVPYVQFIKISVDYNVDNDSPTLTALLLDTLRKIPTYRHRVEAYPEDIGWYGVMQDLSGNFSERIPQASGPRESNKRIKSEE</sequence>
<evidence type="ECO:0000256" key="1">
    <source>
        <dbReference type="SAM" id="MobiDB-lite"/>
    </source>
</evidence>
<reference evidence="2" key="1">
    <citation type="submission" date="2020-03" db="EMBL/GenBank/DDBJ databases">
        <authorList>
            <person name="He L."/>
        </authorList>
    </citation>
    <scope>NUCLEOTIDE SEQUENCE</scope>
    <source>
        <strain evidence="2">CkLH20</strain>
    </source>
</reference>
<protein>
    <submittedName>
        <fullName evidence="2">Uncharacterized protein</fullName>
    </submittedName>
</protein>
<reference evidence="2" key="2">
    <citation type="submission" date="2020-11" db="EMBL/GenBank/DDBJ databases">
        <title>Whole genome sequencing of Colletotrichum sp.</title>
        <authorList>
            <person name="Li H."/>
        </authorList>
    </citation>
    <scope>NUCLEOTIDE SEQUENCE</scope>
    <source>
        <strain evidence="2">CkLH20</strain>
    </source>
</reference>
<feature type="region of interest" description="Disordered" evidence="1">
    <location>
        <begin position="182"/>
        <end position="202"/>
    </location>
</feature>
<feature type="compositionally biased region" description="Basic and acidic residues" evidence="1">
    <location>
        <begin position="193"/>
        <end position="202"/>
    </location>
</feature>
<dbReference type="Proteomes" id="UP000781932">
    <property type="component" value="Unassembled WGS sequence"/>
</dbReference>
<comment type="caution">
    <text evidence="2">The sequence shown here is derived from an EMBL/GenBank/DDBJ whole genome shotgun (WGS) entry which is preliminary data.</text>
</comment>
<accession>A0A9P6HY18</accession>
<dbReference type="AlphaFoldDB" id="A0A9P6HY18"/>
<dbReference type="OrthoDB" id="4842973at2759"/>
<keyword evidence="3" id="KW-1185">Reference proteome</keyword>
<dbReference type="EMBL" id="JAATWM020000032">
    <property type="protein sequence ID" value="KAF9873357.1"/>
    <property type="molecule type" value="Genomic_DNA"/>
</dbReference>
<dbReference type="GeneID" id="62164959"/>
<evidence type="ECO:0000313" key="3">
    <source>
        <dbReference type="Proteomes" id="UP000781932"/>
    </source>
</evidence>
<name>A0A9P6HY18_9PEZI</name>
<evidence type="ECO:0000313" key="2">
    <source>
        <dbReference type="EMBL" id="KAF9873357.1"/>
    </source>
</evidence>
<proteinExistence type="predicted"/>
<gene>
    <name evidence="2" type="ORF">CkaCkLH20_09170</name>
</gene>
<organism evidence="2 3">
    <name type="scientific">Colletotrichum karsti</name>
    <dbReference type="NCBI Taxonomy" id="1095194"/>
    <lineage>
        <taxon>Eukaryota</taxon>
        <taxon>Fungi</taxon>
        <taxon>Dikarya</taxon>
        <taxon>Ascomycota</taxon>
        <taxon>Pezizomycotina</taxon>
        <taxon>Sordariomycetes</taxon>
        <taxon>Hypocreomycetidae</taxon>
        <taxon>Glomerellales</taxon>
        <taxon>Glomerellaceae</taxon>
        <taxon>Colletotrichum</taxon>
        <taxon>Colletotrichum boninense species complex</taxon>
    </lineage>
</organism>
<dbReference type="RefSeq" id="XP_038742818.1">
    <property type="nucleotide sequence ID" value="XM_038891885.1"/>
</dbReference>